<dbReference type="Proteomes" id="UP001141806">
    <property type="component" value="Unassembled WGS sequence"/>
</dbReference>
<gene>
    <name evidence="2" type="ORF">NE237_010743</name>
</gene>
<evidence type="ECO:0000313" key="3">
    <source>
        <dbReference type="Proteomes" id="UP001141806"/>
    </source>
</evidence>
<evidence type="ECO:0000256" key="1">
    <source>
        <dbReference type="SAM" id="MobiDB-lite"/>
    </source>
</evidence>
<comment type="caution">
    <text evidence="2">The sequence shown here is derived from an EMBL/GenBank/DDBJ whole genome shotgun (WGS) entry which is preliminary data.</text>
</comment>
<keyword evidence="3" id="KW-1185">Reference proteome</keyword>
<sequence length="123" mass="13687">MKECGSVYRGSDLELRAQEEEITGCEEDGSLGLQVGVGRFPTIDKKEDKGTSSSEDASSSESEEEKLQAVKRHLNRCVEAQNIGEWKSTLREGDDTIATGAKSSSQVWPLDQFQFRILIWMAE</sequence>
<feature type="region of interest" description="Disordered" evidence="1">
    <location>
        <begin position="41"/>
        <end position="68"/>
    </location>
</feature>
<name>A0A9Q0R1J8_9MAGN</name>
<proteinExistence type="predicted"/>
<dbReference type="PANTHER" id="PTHR46050:SF29">
    <property type="entry name" value="TPR REPEAT-CONTAINING THIOREDOXIN TTL4"/>
    <property type="match status" value="1"/>
</dbReference>
<dbReference type="EMBL" id="JAMYWD010000002">
    <property type="protein sequence ID" value="KAJ4979963.1"/>
    <property type="molecule type" value="Genomic_DNA"/>
</dbReference>
<dbReference type="AlphaFoldDB" id="A0A9Q0R1J8"/>
<protein>
    <submittedName>
        <fullName evidence="2">Uncharacterized protein</fullName>
    </submittedName>
</protein>
<evidence type="ECO:0000313" key="2">
    <source>
        <dbReference type="EMBL" id="KAJ4979963.1"/>
    </source>
</evidence>
<accession>A0A9Q0R1J8</accession>
<reference evidence="2" key="1">
    <citation type="journal article" date="2023" name="Plant J.">
        <title>The genome of the king protea, Protea cynaroides.</title>
        <authorList>
            <person name="Chang J."/>
            <person name="Duong T.A."/>
            <person name="Schoeman C."/>
            <person name="Ma X."/>
            <person name="Roodt D."/>
            <person name="Barker N."/>
            <person name="Li Z."/>
            <person name="Van de Peer Y."/>
            <person name="Mizrachi E."/>
        </authorList>
    </citation>
    <scope>NUCLEOTIDE SEQUENCE</scope>
    <source>
        <tissue evidence="2">Young leaves</tissue>
    </source>
</reference>
<dbReference type="PANTHER" id="PTHR46050">
    <property type="entry name" value="TPR REPEAT-CONTAINING THIOREDOXIN"/>
    <property type="match status" value="1"/>
</dbReference>
<organism evidence="2 3">
    <name type="scientific">Protea cynaroides</name>
    <dbReference type="NCBI Taxonomy" id="273540"/>
    <lineage>
        <taxon>Eukaryota</taxon>
        <taxon>Viridiplantae</taxon>
        <taxon>Streptophyta</taxon>
        <taxon>Embryophyta</taxon>
        <taxon>Tracheophyta</taxon>
        <taxon>Spermatophyta</taxon>
        <taxon>Magnoliopsida</taxon>
        <taxon>Proteales</taxon>
        <taxon>Proteaceae</taxon>
        <taxon>Protea</taxon>
    </lineage>
</organism>
<dbReference type="OrthoDB" id="1996859at2759"/>
<dbReference type="GO" id="GO:0005737">
    <property type="term" value="C:cytoplasm"/>
    <property type="evidence" value="ECO:0007669"/>
    <property type="project" value="TreeGrafter"/>
</dbReference>
<dbReference type="InterPro" id="IPR044534">
    <property type="entry name" value="TTL1-4"/>
</dbReference>